<comment type="similarity">
    <text evidence="3">Belongs to the FMN-dependent alpha-hydroxy acid dehydrogenase family.</text>
</comment>
<keyword evidence="5" id="KW-0288">FMN</keyword>
<comment type="cofactor">
    <cofactor evidence="1">
        <name>FMN</name>
        <dbReference type="ChEBI" id="CHEBI:58210"/>
    </cofactor>
</comment>
<dbReference type="InterPro" id="IPR008259">
    <property type="entry name" value="FMN_hydac_DH_AS"/>
</dbReference>
<dbReference type="PROSITE" id="PS51349">
    <property type="entry name" value="FMN_HYDROXY_ACID_DH_2"/>
    <property type="match status" value="1"/>
</dbReference>
<dbReference type="PROSITE" id="PS00557">
    <property type="entry name" value="FMN_HYDROXY_ACID_DH_1"/>
    <property type="match status" value="1"/>
</dbReference>
<feature type="binding site" evidence="5">
    <location>
        <position position="231"/>
    </location>
    <ligand>
        <name>FMN</name>
        <dbReference type="ChEBI" id="CHEBI:58210"/>
    </ligand>
</feature>
<dbReference type="Pfam" id="PF01070">
    <property type="entry name" value="FMN_dh"/>
    <property type="match status" value="1"/>
</dbReference>
<dbReference type="InterPro" id="IPR037396">
    <property type="entry name" value="FMN_HAD"/>
</dbReference>
<proteinExistence type="inferred from homology"/>
<dbReference type="PANTHER" id="PTHR10578">
    <property type="entry name" value="S -2-HYDROXY-ACID OXIDASE-RELATED"/>
    <property type="match status" value="1"/>
</dbReference>
<dbReference type="AlphaFoldDB" id="A0A1S2QGA0"/>
<dbReference type="GO" id="GO:0016491">
    <property type="term" value="F:oxidoreductase activity"/>
    <property type="evidence" value="ECO:0007669"/>
    <property type="project" value="UniProtKB-KW"/>
</dbReference>
<dbReference type="PIRSF" id="PIRSF000138">
    <property type="entry name" value="Al-hdrx_acd_dh"/>
    <property type="match status" value="1"/>
</dbReference>
<dbReference type="Gene3D" id="3.20.20.70">
    <property type="entry name" value="Aldolase class I"/>
    <property type="match status" value="1"/>
</dbReference>
<dbReference type="RefSeq" id="WP_071381756.1">
    <property type="nucleotide sequence ID" value="NZ_MLYO01000027.1"/>
</dbReference>
<comment type="caution">
    <text evidence="7">The sequence shown here is derived from an EMBL/GenBank/DDBJ whole genome shotgun (WGS) entry which is preliminary data.</text>
</comment>
<feature type="binding site" evidence="5">
    <location>
        <position position="105"/>
    </location>
    <ligand>
        <name>FMN</name>
        <dbReference type="ChEBI" id="CHEBI:58210"/>
    </ligand>
</feature>
<feature type="binding site" evidence="5">
    <location>
        <begin position="309"/>
        <end position="310"/>
    </location>
    <ligand>
        <name>FMN</name>
        <dbReference type="ChEBI" id="CHEBI:58210"/>
    </ligand>
</feature>
<evidence type="ECO:0000256" key="5">
    <source>
        <dbReference type="PIRSR" id="PIRSR000138-2"/>
    </source>
</evidence>
<feature type="binding site" evidence="5">
    <location>
        <begin position="76"/>
        <end position="78"/>
    </location>
    <ligand>
        <name>FMN</name>
        <dbReference type="ChEBI" id="CHEBI:58210"/>
    </ligand>
</feature>
<feature type="binding site" evidence="5">
    <location>
        <position position="253"/>
    </location>
    <ligand>
        <name>FMN</name>
        <dbReference type="ChEBI" id="CHEBI:58210"/>
    </ligand>
</feature>
<name>A0A1S2QGA0_9ACTN</name>
<dbReference type="CDD" id="cd02809">
    <property type="entry name" value="alpha_hydroxyacid_oxid_FMN"/>
    <property type="match status" value="1"/>
</dbReference>
<feature type="binding site" evidence="5">
    <location>
        <position position="128"/>
    </location>
    <ligand>
        <name>glyoxylate</name>
        <dbReference type="ChEBI" id="CHEBI:36655"/>
    </ligand>
</feature>
<dbReference type="PANTHER" id="PTHR10578:SF149">
    <property type="entry name" value="2-HYDROXYACID OXIDASE 2"/>
    <property type="match status" value="1"/>
</dbReference>
<dbReference type="InterPro" id="IPR013785">
    <property type="entry name" value="Aldolase_TIM"/>
</dbReference>
<protein>
    <submittedName>
        <fullName evidence="7">Alpha-hydroxy-acid oxidizing enzyme</fullName>
    </submittedName>
</protein>
<dbReference type="GO" id="GO:0005737">
    <property type="term" value="C:cytoplasm"/>
    <property type="evidence" value="ECO:0007669"/>
    <property type="project" value="UniProtKB-ARBA"/>
</dbReference>
<feature type="binding site" evidence="5">
    <location>
        <begin position="286"/>
        <end position="290"/>
    </location>
    <ligand>
        <name>FMN</name>
        <dbReference type="ChEBI" id="CHEBI:58210"/>
    </ligand>
</feature>
<dbReference type="InterPro" id="IPR012133">
    <property type="entry name" value="Alpha-hydoxy_acid_DH_FMN"/>
</dbReference>
<dbReference type="SUPFAM" id="SSF51395">
    <property type="entry name" value="FMN-linked oxidoreductases"/>
    <property type="match status" value="1"/>
</dbReference>
<evidence type="ECO:0000313" key="7">
    <source>
        <dbReference type="EMBL" id="OIK04506.1"/>
    </source>
</evidence>
<organism evidence="7 8">
    <name type="scientific">Streptomyces monashensis</name>
    <dbReference type="NCBI Taxonomy" id="1678012"/>
    <lineage>
        <taxon>Bacteria</taxon>
        <taxon>Bacillati</taxon>
        <taxon>Actinomycetota</taxon>
        <taxon>Actinomycetes</taxon>
        <taxon>Kitasatosporales</taxon>
        <taxon>Streptomycetaceae</taxon>
        <taxon>Streptomyces</taxon>
    </lineage>
</organism>
<feature type="active site" description="Proton acceptor" evidence="4">
    <location>
        <position position="255"/>
    </location>
</feature>
<reference evidence="7 8" key="1">
    <citation type="submission" date="2016-10" db="EMBL/GenBank/DDBJ databases">
        <title>Genome sequence of Streptomyces sp. MUSC 1.</title>
        <authorList>
            <person name="Lee L.-H."/>
            <person name="Ser H.-L."/>
            <person name="Law J.W.-F."/>
        </authorList>
    </citation>
    <scope>NUCLEOTIDE SEQUENCE [LARGE SCALE GENOMIC DNA]</scope>
    <source>
        <strain evidence="7 8">MUSC 1</strain>
    </source>
</reference>
<keyword evidence="8" id="KW-1185">Reference proteome</keyword>
<keyword evidence="2" id="KW-0560">Oxidoreductase</keyword>
<feature type="binding site" evidence="5">
    <location>
        <position position="154"/>
    </location>
    <ligand>
        <name>FMN</name>
        <dbReference type="ChEBI" id="CHEBI:58210"/>
    </ligand>
</feature>
<feature type="binding site" evidence="5">
    <location>
        <position position="163"/>
    </location>
    <ligand>
        <name>glyoxylate</name>
        <dbReference type="ChEBI" id="CHEBI:36655"/>
    </ligand>
</feature>
<evidence type="ECO:0000259" key="6">
    <source>
        <dbReference type="PROSITE" id="PS51349"/>
    </source>
</evidence>
<dbReference type="GO" id="GO:0010181">
    <property type="term" value="F:FMN binding"/>
    <property type="evidence" value="ECO:0007669"/>
    <property type="project" value="InterPro"/>
</dbReference>
<dbReference type="FunFam" id="3.20.20.70:FF:000056">
    <property type="entry name" value="hydroxyacid oxidase 2"/>
    <property type="match status" value="1"/>
</dbReference>
<evidence type="ECO:0000256" key="4">
    <source>
        <dbReference type="PIRSR" id="PIRSR000138-1"/>
    </source>
</evidence>
<feature type="domain" description="FMN hydroxy acid dehydrogenase" evidence="6">
    <location>
        <begin position="1"/>
        <end position="360"/>
    </location>
</feature>
<gene>
    <name evidence="7" type="ORF">BIV23_17275</name>
</gene>
<feature type="binding site" evidence="5">
    <location>
        <position position="126"/>
    </location>
    <ligand>
        <name>FMN</name>
        <dbReference type="ChEBI" id="CHEBI:58210"/>
    </ligand>
</feature>
<evidence type="ECO:0000256" key="3">
    <source>
        <dbReference type="ARBA" id="ARBA00024042"/>
    </source>
</evidence>
<evidence type="ECO:0000313" key="8">
    <source>
        <dbReference type="Proteomes" id="UP000179642"/>
    </source>
</evidence>
<keyword evidence="5" id="KW-0285">Flavoprotein</keyword>
<dbReference type="Proteomes" id="UP000179642">
    <property type="component" value="Unassembled WGS sequence"/>
</dbReference>
<dbReference type="EMBL" id="MLYO01000027">
    <property type="protein sequence ID" value="OIK04506.1"/>
    <property type="molecule type" value="Genomic_DNA"/>
</dbReference>
<evidence type="ECO:0000256" key="2">
    <source>
        <dbReference type="ARBA" id="ARBA00023002"/>
    </source>
</evidence>
<evidence type="ECO:0000256" key="1">
    <source>
        <dbReference type="ARBA" id="ARBA00001917"/>
    </source>
</evidence>
<feature type="binding site" evidence="5">
    <location>
        <position position="255"/>
    </location>
    <ligand>
        <name>glyoxylate</name>
        <dbReference type="ChEBI" id="CHEBI:36655"/>
    </ligand>
</feature>
<accession>A0A1S2QGA0</accession>
<feature type="binding site" evidence="5">
    <location>
        <position position="258"/>
    </location>
    <ligand>
        <name>FMN</name>
        <dbReference type="ChEBI" id="CHEBI:58210"/>
    </ligand>
</feature>
<dbReference type="InterPro" id="IPR000262">
    <property type="entry name" value="FMN-dep_DH"/>
</dbReference>
<sequence>MVLALHAYEAAAKERLPGPVWDFFAGGSGTESMLAAGREALDRIRLRPRCLVDVSHCDPRTELLGADLAAPLGIAPMAYHQLAHPEGEVATARAAGEAGALLTVSMFASRTLEDIAAAATGPLWLQLYWLKRRDLLVDLIHRAEATGFRALVLTVDAPRVAFRPRDAANGFAVPPGIRAVNVAHDVMAASHGGRDGESAIARHSKEQFDASITWEDLAWLREVTSLPVVLKGVLTGEDAELAVRHGVSGLVVSNHGGRQLDFSRSAPDALAEIVDTVAGRCAVVLDGGVRHGADIAKALCLGADAVMVGRPALWGLAHSGAEGVADVLRLLMGEFEEVMALMGAPTVAAFERSGVVLPGCAHLSA</sequence>